<feature type="compositionally biased region" description="Basic residues" evidence="1">
    <location>
        <begin position="176"/>
        <end position="185"/>
    </location>
</feature>
<evidence type="ECO:0000313" key="3">
    <source>
        <dbReference type="RefSeq" id="XP_028020796.2"/>
    </source>
</evidence>
<protein>
    <submittedName>
        <fullName evidence="3">Protein DEPP1</fullName>
    </submittedName>
</protein>
<proteinExistence type="predicted"/>
<organism evidence="2 3">
    <name type="scientific">Balaenoptera acutorostrata</name>
    <name type="common">Common minke whale</name>
    <name type="synonym">Balaena rostrata</name>
    <dbReference type="NCBI Taxonomy" id="9767"/>
    <lineage>
        <taxon>Eukaryota</taxon>
        <taxon>Metazoa</taxon>
        <taxon>Chordata</taxon>
        <taxon>Craniata</taxon>
        <taxon>Vertebrata</taxon>
        <taxon>Euteleostomi</taxon>
        <taxon>Mammalia</taxon>
        <taxon>Eutheria</taxon>
        <taxon>Laurasiatheria</taxon>
        <taxon>Artiodactyla</taxon>
        <taxon>Whippomorpha</taxon>
        <taxon>Cetacea</taxon>
        <taxon>Mysticeti</taxon>
        <taxon>Balaenopteridae</taxon>
        <taxon>Balaenoptera</taxon>
    </lineage>
</organism>
<evidence type="ECO:0000313" key="2">
    <source>
        <dbReference type="Proteomes" id="UP001652580"/>
    </source>
</evidence>
<dbReference type="Proteomes" id="UP001652580">
    <property type="component" value="Chromosome 16"/>
</dbReference>
<sequence length="323" mass="34996">MEKDHLGVRLQVGSVTVIDCWWKGIKAAARPRGSPDSSGRIPLWTAAHRPEAVAHLPRRPPPSNLTPDTGLQLLDPDPSALSFLGAFCGLPCSSSSPATPRPPQLQVAASLWPAAMRSRLLLSVAHLPTIRETLEEMLPGGPGEDPPASPSLDDYVKSICQLAQPTSVPDEAAARVRPRRPHRPARSREKSYTPGSLQDITTRFSGQQPTLPGASTVDPLDWLFGESQENRPSGRDMPRRTGSSADPWASCRQTDSGKAREAPRGRLSDVRAPGHSLLRLQRDWHQCSQASGQAGQDAVSPTSPRPSSVLRTLYLHLPVIHEL</sequence>
<keyword evidence="2" id="KW-1185">Reference proteome</keyword>
<dbReference type="InParanoid" id="A0A452CCS1"/>
<feature type="compositionally biased region" description="Basic and acidic residues" evidence="1">
    <location>
        <begin position="255"/>
        <end position="269"/>
    </location>
</feature>
<feature type="compositionally biased region" description="Basic and acidic residues" evidence="1">
    <location>
        <begin position="228"/>
        <end position="239"/>
    </location>
</feature>
<reference evidence="3" key="1">
    <citation type="submission" date="2025-08" db="UniProtKB">
        <authorList>
            <consortium name="RefSeq"/>
        </authorList>
    </citation>
    <scope>IDENTIFICATION</scope>
</reference>
<feature type="region of interest" description="Disordered" evidence="1">
    <location>
        <begin position="164"/>
        <end position="273"/>
    </location>
</feature>
<dbReference type="Pfam" id="PF15343">
    <property type="entry name" value="DEPP"/>
    <property type="match status" value="1"/>
</dbReference>
<accession>A0A452CCS1</accession>
<dbReference type="PANTHER" id="PTHR15426">
    <property type="entry name" value="PROTEIN DEPP1"/>
    <property type="match status" value="1"/>
</dbReference>
<dbReference type="RefSeq" id="XP_028020796.2">
    <property type="nucleotide sequence ID" value="XM_028164995.2"/>
</dbReference>
<name>A0A452CCS1_BALAC</name>
<evidence type="ECO:0000256" key="1">
    <source>
        <dbReference type="SAM" id="MobiDB-lite"/>
    </source>
</evidence>
<dbReference type="GeneID" id="103010375"/>
<dbReference type="InterPro" id="IPR020133">
    <property type="entry name" value="DEPP"/>
</dbReference>
<feature type="compositionally biased region" description="Polar residues" evidence="1">
    <location>
        <begin position="193"/>
        <end position="210"/>
    </location>
</feature>
<dbReference type="PANTHER" id="PTHR15426:SF6">
    <property type="entry name" value="PROTEIN DEPP1"/>
    <property type="match status" value="1"/>
</dbReference>
<gene>
    <name evidence="3" type="primary">DEPP1</name>
</gene>